<dbReference type="OrthoDB" id="534912at2759"/>
<feature type="transmembrane region" description="Helical" evidence="7">
    <location>
        <begin position="475"/>
        <end position="493"/>
    </location>
</feature>
<comment type="caution">
    <text evidence="9">The sequence shown here is derived from an EMBL/GenBank/DDBJ whole genome shotgun (WGS) entry which is preliminary data.</text>
</comment>
<feature type="transmembrane region" description="Helical" evidence="7">
    <location>
        <begin position="7"/>
        <end position="27"/>
    </location>
</feature>
<dbReference type="Gene3D" id="1.10.3430.10">
    <property type="entry name" value="Ammonium transporter AmtB like domains"/>
    <property type="match status" value="2"/>
</dbReference>
<dbReference type="GO" id="GO:0097272">
    <property type="term" value="P:ammonium homeostasis"/>
    <property type="evidence" value="ECO:0007669"/>
    <property type="project" value="TreeGrafter"/>
</dbReference>
<feature type="domain" description="Ammonium transporter AmtB-like" evidence="8">
    <location>
        <begin position="22"/>
        <end position="112"/>
    </location>
</feature>
<dbReference type="PANTHER" id="PTHR11730:SF60">
    <property type="entry name" value="RH50, ISOFORM D"/>
    <property type="match status" value="1"/>
</dbReference>
<keyword evidence="10" id="KW-1185">Reference proteome</keyword>
<accession>A0A8S3TB19</accession>
<feature type="transmembrane region" description="Helical" evidence="7">
    <location>
        <begin position="411"/>
        <end position="431"/>
    </location>
</feature>
<comment type="subcellular location">
    <subcellularLocation>
        <location evidence="1">Membrane</location>
        <topology evidence="1">Multi-pass membrane protein</topology>
    </subcellularLocation>
</comment>
<evidence type="ECO:0000256" key="6">
    <source>
        <dbReference type="SAM" id="MobiDB-lite"/>
    </source>
</evidence>
<protein>
    <submittedName>
        <fullName evidence="9">SLC42A</fullName>
    </submittedName>
</protein>
<gene>
    <name evidence="9" type="ORF">MEDL_43506</name>
</gene>
<evidence type="ECO:0000313" key="10">
    <source>
        <dbReference type="Proteomes" id="UP000683360"/>
    </source>
</evidence>
<feature type="domain" description="Ammonium transporter AmtB-like" evidence="8">
    <location>
        <begin position="410"/>
        <end position="727"/>
    </location>
</feature>
<dbReference type="SUPFAM" id="SSF111352">
    <property type="entry name" value="Ammonium transporter"/>
    <property type="match status" value="1"/>
</dbReference>
<evidence type="ECO:0000259" key="8">
    <source>
        <dbReference type="Pfam" id="PF00909"/>
    </source>
</evidence>
<dbReference type="InterPro" id="IPR002229">
    <property type="entry name" value="RhesusRHD"/>
</dbReference>
<evidence type="ECO:0000256" key="1">
    <source>
        <dbReference type="ARBA" id="ARBA00004141"/>
    </source>
</evidence>
<dbReference type="GO" id="GO:0008519">
    <property type="term" value="F:ammonium channel activity"/>
    <property type="evidence" value="ECO:0007669"/>
    <property type="project" value="InterPro"/>
</dbReference>
<dbReference type="InterPro" id="IPR024041">
    <property type="entry name" value="NH4_transpt_AmtB-like_dom"/>
</dbReference>
<evidence type="ECO:0000313" key="9">
    <source>
        <dbReference type="EMBL" id="CAG2230684.1"/>
    </source>
</evidence>
<keyword evidence="3 7" id="KW-0812">Transmembrane</keyword>
<reference evidence="9" key="1">
    <citation type="submission" date="2021-03" db="EMBL/GenBank/DDBJ databases">
        <authorList>
            <person name="Bekaert M."/>
        </authorList>
    </citation>
    <scope>NUCLEOTIDE SEQUENCE</scope>
</reference>
<dbReference type="EMBL" id="CAJPWZ010002093">
    <property type="protein sequence ID" value="CAG2230684.1"/>
    <property type="molecule type" value="Genomic_DNA"/>
</dbReference>
<dbReference type="PRINTS" id="PR00342">
    <property type="entry name" value="RHESUSRHD"/>
</dbReference>
<evidence type="ECO:0000256" key="5">
    <source>
        <dbReference type="ARBA" id="ARBA00023136"/>
    </source>
</evidence>
<dbReference type="Proteomes" id="UP000683360">
    <property type="component" value="Unassembled WGS sequence"/>
</dbReference>
<dbReference type="AlphaFoldDB" id="A0A8S3TB19"/>
<keyword evidence="4 7" id="KW-1133">Transmembrane helix</keyword>
<feature type="region of interest" description="Disordered" evidence="6">
    <location>
        <begin position="756"/>
        <end position="775"/>
    </location>
</feature>
<feature type="transmembrane region" description="Helical" evidence="7">
    <location>
        <begin position="544"/>
        <end position="563"/>
    </location>
</feature>
<keyword evidence="5 7" id="KW-0472">Membrane</keyword>
<dbReference type="Pfam" id="PF00909">
    <property type="entry name" value="Ammonium_transp"/>
    <property type="match status" value="2"/>
</dbReference>
<feature type="transmembrane region" description="Helical" evidence="7">
    <location>
        <begin position="47"/>
        <end position="69"/>
    </location>
</feature>
<dbReference type="GO" id="GO:0005886">
    <property type="term" value="C:plasma membrane"/>
    <property type="evidence" value="ECO:0007669"/>
    <property type="project" value="InterPro"/>
</dbReference>
<feature type="transmembrane region" description="Helical" evidence="7">
    <location>
        <begin position="594"/>
        <end position="615"/>
    </location>
</feature>
<proteinExistence type="inferred from homology"/>
<sequence length="775" mass="84363">MALKKLKFSFLLIACQVIFVIIFGLLAEYEEPAQAKFRRGNTPVTAMYPMFQDVHVMIFIGFGFLMTFLKRYGYSAIGINLLLASFVIQWALIVRGFIHGNVLQAGKFSIGLKVAPKNNNNINGTFEVLEVAPKNNNNINGTFEVLEVAPKNNNNINGIFDVLEVALKNNNNINGTFEVLEVAPKNNNNINGIFEVLEVAPKNNNNINEVAPKNNNNINDTFEVLEVAPKNNNNINGTFEVLEVAPKNNNNINGTFEVLEVAPKNNNNINGTFEVLEVSHKNNNNINGTFEVLERAPKNNNNINGTFEVLERAPKNNNNINGTFEVLEVAPKNNNNINGTFEVLEVAPKNNNNINGTFDVLEVTPKNNNNINGTFEVLEVAPKNNNNINGTFEVLEVASKNNNNINGIFDVMLTADFAAATVLISFGAVLGKTSALQLLIMAVIEVVLSQLNEHIGLELLYVSSNVVVVDVGESMFIHAFGAYFGLAVARVLYSDNLDEHSNEGTVYHSDLFSMIGTIFLWLYWPSFNGGAASGGEQYRAVINTYLSLVACTIITFAVSSMVDKNGKLEMVHIQNATLAGGVAVGATADMPLNPWGALVIGCLAGLLSTIGFRLITPCLSSKAKLHDTCGVHNLHGMPGVLAGIASAILASLSSYEKWGDSVFVIFHGRAPGFNSTEYKHYHNTNSTWEPGLGRSGMEQGGYQIVALIITLAIALVGGTITGFILKLPFCDRPDGDSLFDDRVHWNVSTEGYPSGVITNGERNGINSTDETRTYV</sequence>
<evidence type="ECO:0000256" key="2">
    <source>
        <dbReference type="ARBA" id="ARBA00011036"/>
    </source>
</evidence>
<name>A0A8S3TB19_MYTED</name>
<feature type="transmembrane region" description="Helical" evidence="7">
    <location>
        <begin position="76"/>
        <end position="98"/>
    </location>
</feature>
<dbReference type="PANTHER" id="PTHR11730">
    <property type="entry name" value="AMMONIUM TRANSPORTER"/>
    <property type="match status" value="1"/>
</dbReference>
<feature type="transmembrane region" description="Helical" evidence="7">
    <location>
        <begin position="702"/>
        <end position="725"/>
    </location>
</feature>
<evidence type="ECO:0000256" key="7">
    <source>
        <dbReference type="SAM" id="Phobius"/>
    </source>
</evidence>
<evidence type="ECO:0000256" key="4">
    <source>
        <dbReference type="ARBA" id="ARBA00022989"/>
    </source>
</evidence>
<evidence type="ECO:0000256" key="3">
    <source>
        <dbReference type="ARBA" id="ARBA00022692"/>
    </source>
</evidence>
<organism evidence="9 10">
    <name type="scientific">Mytilus edulis</name>
    <name type="common">Blue mussel</name>
    <dbReference type="NCBI Taxonomy" id="6550"/>
    <lineage>
        <taxon>Eukaryota</taxon>
        <taxon>Metazoa</taxon>
        <taxon>Spiralia</taxon>
        <taxon>Lophotrochozoa</taxon>
        <taxon>Mollusca</taxon>
        <taxon>Bivalvia</taxon>
        <taxon>Autobranchia</taxon>
        <taxon>Pteriomorphia</taxon>
        <taxon>Mytilida</taxon>
        <taxon>Mytiloidea</taxon>
        <taxon>Mytilidae</taxon>
        <taxon>Mytilinae</taxon>
        <taxon>Mytilus</taxon>
    </lineage>
</organism>
<feature type="transmembrane region" description="Helical" evidence="7">
    <location>
        <begin position="636"/>
        <end position="655"/>
    </location>
</feature>
<feature type="transmembrane region" description="Helical" evidence="7">
    <location>
        <begin position="505"/>
        <end position="524"/>
    </location>
</feature>
<dbReference type="InterPro" id="IPR029020">
    <property type="entry name" value="Ammonium/urea_transptr"/>
</dbReference>
<comment type="similarity">
    <text evidence="2">Belongs to the ammonium transporter (TC 2.A.49) family. Rh subfamily.</text>
</comment>
<feature type="compositionally biased region" description="Polar residues" evidence="6">
    <location>
        <begin position="756"/>
        <end position="768"/>
    </location>
</feature>